<accession>A0ABQ5HJ28</accession>
<evidence type="ECO:0000313" key="2">
    <source>
        <dbReference type="Proteomes" id="UP001151760"/>
    </source>
</evidence>
<dbReference type="EMBL" id="BQNB010019637">
    <property type="protein sequence ID" value="GJT87416.1"/>
    <property type="molecule type" value="Genomic_DNA"/>
</dbReference>
<comment type="caution">
    <text evidence="1">The sequence shown here is derived from an EMBL/GenBank/DDBJ whole genome shotgun (WGS) entry which is preliminary data.</text>
</comment>
<organism evidence="1 2">
    <name type="scientific">Tanacetum coccineum</name>
    <dbReference type="NCBI Taxonomy" id="301880"/>
    <lineage>
        <taxon>Eukaryota</taxon>
        <taxon>Viridiplantae</taxon>
        <taxon>Streptophyta</taxon>
        <taxon>Embryophyta</taxon>
        <taxon>Tracheophyta</taxon>
        <taxon>Spermatophyta</taxon>
        <taxon>Magnoliopsida</taxon>
        <taxon>eudicotyledons</taxon>
        <taxon>Gunneridae</taxon>
        <taxon>Pentapetalae</taxon>
        <taxon>asterids</taxon>
        <taxon>campanulids</taxon>
        <taxon>Asterales</taxon>
        <taxon>Asteraceae</taxon>
        <taxon>Asteroideae</taxon>
        <taxon>Anthemideae</taxon>
        <taxon>Anthemidinae</taxon>
        <taxon>Tanacetum</taxon>
    </lineage>
</organism>
<dbReference type="Proteomes" id="UP001151760">
    <property type="component" value="Unassembled WGS sequence"/>
</dbReference>
<name>A0ABQ5HJ28_9ASTR</name>
<keyword evidence="2" id="KW-1185">Reference proteome</keyword>
<reference evidence="1" key="1">
    <citation type="journal article" date="2022" name="Int. J. Mol. Sci.">
        <title>Draft Genome of Tanacetum Coccineum: Genomic Comparison of Closely Related Tanacetum-Family Plants.</title>
        <authorList>
            <person name="Yamashiro T."/>
            <person name="Shiraishi A."/>
            <person name="Nakayama K."/>
            <person name="Satake H."/>
        </authorList>
    </citation>
    <scope>NUCLEOTIDE SEQUENCE</scope>
</reference>
<gene>
    <name evidence="1" type="ORF">Tco_1069133</name>
</gene>
<protein>
    <submittedName>
        <fullName evidence="1">Retrovirus-related pol polyprotein from transposon TNT 1-94</fullName>
    </submittedName>
</protein>
<sequence length="145" mass="16200">MTPRSSLRWKPTGRIFKTVGLRWVPTRKIFTSSTTKVDTKPLNGSNEDITNPYECEQTLNVSASTLNLSAGRNGLSCMDRGNSRRASSVQHTQDHHQTKVVMEEQKDEDNTVICNKARLVAKGYGKEEGIDFEESFAPVARLEAV</sequence>
<reference evidence="1" key="2">
    <citation type="submission" date="2022-01" db="EMBL/GenBank/DDBJ databases">
        <authorList>
            <person name="Yamashiro T."/>
            <person name="Shiraishi A."/>
            <person name="Satake H."/>
            <person name="Nakayama K."/>
        </authorList>
    </citation>
    <scope>NUCLEOTIDE SEQUENCE</scope>
</reference>
<evidence type="ECO:0000313" key="1">
    <source>
        <dbReference type="EMBL" id="GJT87416.1"/>
    </source>
</evidence>
<proteinExistence type="predicted"/>